<organism evidence="3 4">
    <name type="scientific">Desmophyllum pertusum</name>
    <dbReference type="NCBI Taxonomy" id="174260"/>
    <lineage>
        <taxon>Eukaryota</taxon>
        <taxon>Metazoa</taxon>
        <taxon>Cnidaria</taxon>
        <taxon>Anthozoa</taxon>
        <taxon>Hexacorallia</taxon>
        <taxon>Scleractinia</taxon>
        <taxon>Caryophylliina</taxon>
        <taxon>Caryophylliidae</taxon>
        <taxon>Desmophyllum</taxon>
    </lineage>
</organism>
<dbReference type="InterPro" id="IPR038021">
    <property type="entry name" value="Putative_hydro-lyase"/>
</dbReference>
<evidence type="ECO:0000313" key="3">
    <source>
        <dbReference type="EMBL" id="KAJ7374319.1"/>
    </source>
</evidence>
<keyword evidence="4" id="KW-1185">Reference proteome</keyword>
<comment type="caution">
    <text evidence="3">The sequence shown here is derived from an EMBL/GenBank/DDBJ whole genome shotgun (WGS) entry which is preliminary data.</text>
</comment>
<dbReference type="Pfam" id="PF07286">
    <property type="entry name" value="D-Glu_cyclase"/>
    <property type="match status" value="1"/>
</dbReference>
<dbReference type="EMBL" id="MU826828">
    <property type="protein sequence ID" value="KAJ7374319.1"/>
    <property type="molecule type" value="Genomic_DNA"/>
</dbReference>
<dbReference type="SUPFAM" id="SSF160920">
    <property type="entry name" value="PSTPO5379-like"/>
    <property type="match status" value="1"/>
</dbReference>
<dbReference type="FunFam" id="3.30.2040.10:FF:000001">
    <property type="entry name" value="D-glutamate cyclase, mitochondrial"/>
    <property type="match status" value="1"/>
</dbReference>
<comment type="similarity">
    <text evidence="1">Belongs to the D-glutamate cyclase family.</text>
</comment>
<evidence type="ECO:0000256" key="2">
    <source>
        <dbReference type="ARBA" id="ARBA00023239"/>
    </source>
</evidence>
<proteinExistence type="inferred from homology"/>
<keyword evidence="2" id="KW-0456">Lyase</keyword>
<gene>
    <name evidence="3" type="ORF">OS493_007407</name>
</gene>
<dbReference type="Proteomes" id="UP001163046">
    <property type="component" value="Unassembled WGS sequence"/>
</dbReference>
<dbReference type="PANTHER" id="PTHR32022:SF10">
    <property type="entry name" value="D-GLUTAMATE CYCLASE, MITOCHONDRIAL"/>
    <property type="match status" value="1"/>
</dbReference>
<dbReference type="GO" id="GO:0047820">
    <property type="term" value="F:D-glutamate cyclase activity"/>
    <property type="evidence" value="ECO:0007669"/>
    <property type="project" value="TreeGrafter"/>
</dbReference>
<dbReference type="GO" id="GO:0006536">
    <property type="term" value="P:glutamate metabolic process"/>
    <property type="evidence" value="ECO:0007669"/>
    <property type="project" value="TreeGrafter"/>
</dbReference>
<dbReference type="AlphaFoldDB" id="A0A9W9Z6L2"/>
<accession>A0A9W9Z6L2</accession>
<evidence type="ECO:0000256" key="1">
    <source>
        <dbReference type="ARBA" id="ARBA00007896"/>
    </source>
</evidence>
<evidence type="ECO:0000313" key="4">
    <source>
        <dbReference type="Proteomes" id="UP001163046"/>
    </source>
</evidence>
<reference evidence="3" key="1">
    <citation type="submission" date="2023-01" db="EMBL/GenBank/DDBJ databases">
        <title>Genome assembly of the deep-sea coral Lophelia pertusa.</title>
        <authorList>
            <person name="Herrera S."/>
            <person name="Cordes E."/>
        </authorList>
    </citation>
    <scope>NUCLEOTIDE SEQUENCE</scope>
    <source>
        <strain evidence="3">USNM1676648</strain>
        <tissue evidence="3">Polyp</tissue>
    </source>
</reference>
<sequence length="251" mass="27855">MAAQHQNTSGFCQASKNRIQANVVVVPTANSEQFQRFCELNKGSCLLLYRSKPGDTTAGNLTRDTDIRTLLPSYFVLKNGQKDSRVEDLKEFPWDDMVTFYIGPTSCHIEKELLAAEIPVQSAEKKRAASQYKTNIQCEEAGPFSCPLVVCMYPIPKQLLDRTLTVTSRLEALHGVPIHIGDPSVIGIKDINRPDYGDPSDMDGSVPVFWASSLTSHLAVKSAGEYLLLFRFCSGVVSRSKERTLIILLLQ</sequence>
<dbReference type="Gene3D" id="3.30.2040.10">
    <property type="entry name" value="PSTPO5379-like domain"/>
    <property type="match status" value="1"/>
</dbReference>
<name>A0A9W9Z6L2_9CNID</name>
<dbReference type="OrthoDB" id="10262538at2759"/>
<dbReference type="Gene3D" id="3.40.1640.10">
    <property type="entry name" value="PSTPO5379-like"/>
    <property type="match status" value="1"/>
</dbReference>
<protein>
    <submittedName>
        <fullName evidence="3">Uncharacterized protein</fullName>
    </submittedName>
</protein>
<dbReference type="InterPro" id="IPR009906">
    <property type="entry name" value="D-Glu_cyclase"/>
</dbReference>
<dbReference type="PANTHER" id="PTHR32022">
    <property type="entry name" value="D-GLUTAMATE CYCLASE, MITOCHONDRIAL"/>
    <property type="match status" value="1"/>
</dbReference>